<dbReference type="OrthoDB" id="5073671at2759"/>
<gene>
    <name evidence="2" type="ORF">AK830_g9856</name>
</gene>
<sequence length="174" mass="19594">MSALIDDEKHSETASRVHSQPDGTRLLPIRLDVYGDRTTRADGWYLTDHKQQPIYAVNRNPGRKPRSNDRADIILYSGPTEEDIVLASASYMRTNHGSYRVMIPSMPAGTGKDVEVIVSNSSTWNKTAWRFAMETDIMGHREEFEWRSSSSPHIAQLLGGKSSGYKLVRLRSNA</sequence>
<proteinExistence type="predicted"/>
<evidence type="ECO:0000313" key="2">
    <source>
        <dbReference type="EMBL" id="KPM36722.1"/>
    </source>
</evidence>
<protein>
    <submittedName>
        <fullName evidence="2">Uncharacterized protein</fullName>
    </submittedName>
</protein>
<dbReference type="AlphaFoldDB" id="A0A0P7AR96"/>
<dbReference type="STRING" id="78410.A0A0P7AR96"/>
<feature type="compositionally biased region" description="Basic and acidic residues" evidence="1">
    <location>
        <begin position="1"/>
        <end position="15"/>
    </location>
</feature>
<dbReference type="EMBL" id="LKCW01000193">
    <property type="protein sequence ID" value="KPM36722.1"/>
    <property type="molecule type" value="Genomic_DNA"/>
</dbReference>
<keyword evidence="3" id="KW-1185">Reference proteome</keyword>
<evidence type="ECO:0000313" key="3">
    <source>
        <dbReference type="Proteomes" id="UP000050424"/>
    </source>
</evidence>
<reference evidence="2 3" key="1">
    <citation type="submission" date="2015-09" db="EMBL/GenBank/DDBJ databases">
        <title>Draft genome of a European isolate of the apple canker pathogen Neonectria ditissima.</title>
        <authorList>
            <person name="Gomez-Cortecero A."/>
            <person name="Harrison R.J."/>
            <person name="Armitage A.D."/>
        </authorList>
    </citation>
    <scope>NUCLEOTIDE SEQUENCE [LARGE SCALE GENOMIC DNA]</scope>
    <source>
        <strain evidence="2 3">R09/05</strain>
    </source>
</reference>
<feature type="region of interest" description="Disordered" evidence="1">
    <location>
        <begin position="1"/>
        <end position="22"/>
    </location>
</feature>
<organism evidence="2 3">
    <name type="scientific">Neonectria ditissima</name>
    <dbReference type="NCBI Taxonomy" id="78410"/>
    <lineage>
        <taxon>Eukaryota</taxon>
        <taxon>Fungi</taxon>
        <taxon>Dikarya</taxon>
        <taxon>Ascomycota</taxon>
        <taxon>Pezizomycotina</taxon>
        <taxon>Sordariomycetes</taxon>
        <taxon>Hypocreomycetidae</taxon>
        <taxon>Hypocreales</taxon>
        <taxon>Nectriaceae</taxon>
        <taxon>Neonectria</taxon>
    </lineage>
</organism>
<evidence type="ECO:0000256" key="1">
    <source>
        <dbReference type="SAM" id="MobiDB-lite"/>
    </source>
</evidence>
<dbReference type="Proteomes" id="UP000050424">
    <property type="component" value="Unassembled WGS sequence"/>
</dbReference>
<comment type="caution">
    <text evidence="2">The sequence shown here is derived from an EMBL/GenBank/DDBJ whole genome shotgun (WGS) entry which is preliminary data.</text>
</comment>
<name>A0A0P7AR96_9HYPO</name>
<accession>A0A0P7AR96</accession>